<protein>
    <recommendedName>
        <fullName evidence="3">Sporulation inhibitor of replication protein SirA</fullName>
    </recommendedName>
</protein>
<dbReference type="Proteomes" id="UP000027602">
    <property type="component" value="Chromosome"/>
</dbReference>
<dbReference type="RefSeq" id="WP_003349241.1">
    <property type="nucleotide sequence ID" value="NZ_ADWW01000004.1"/>
</dbReference>
<dbReference type="STRING" id="796606.BMMGA3_06725"/>
<dbReference type="AlphaFoldDB" id="I3DZN6"/>
<dbReference type="HOGENOM" id="CLU_144231_0_0_9"/>
<evidence type="ECO:0000313" key="2">
    <source>
        <dbReference type="Proteomes" id="UP000027602"/>
    </source>
</evidence>
<dbReference type="OrthoDB" id="2736584at2"/>
<dbReference type="InterPro" id="IPR038449">
    <property type="entry name" value="SirA_sf"/>
</dbReference>
<evidence type="ECO:0008006" key="3">
    <source>
        <dbReference type="Google" id="ProtNLM"/>
    </source>
</evidence>
<dbReference type="EMBL" id="CP007739">
    <property type="protein sequence ID" value="AIE59771.1"/>
    <property type="molecule type" value="Genomic_DNA"/>
</dbReference>
<dbReference type="InterPro" id="IPR019683">
    <property type="entry name" value="SirA"/>
</dbReference>
<name>I3DZN6_BACMM</name>
<accession>I3DZN6</accession>
<gene>
    <name evidence="1" type="ORF">BMMGA3_06725</name>
</gene>
<dbReference type="Gene3D" id="3.30.310.250">
    <property type="entry name" value="Sporulation inhibitor of replication protein SirA"/>
    <property type="match status" value="1"/>
</dbReference>
<dbReference type="KEGG" id="bmet:BMMGA3_06725"/>
<keyword evidence="2" id="KW-1185">Reference proteome</keyword>
<dbReference type="Pfam" id="PF10747">
    <property type="entry name" value="SirA"/>
    <property type="match status" value="1"/>
</dbReference>
<proteinExistence type="predicted"/>
<dbReference type="eggNOG" id="ENOG5033MW4">
    <property type="taxonomic scope" value="Bacteria"/>
</dbReference>
<reference evidence="1 2" key="1">
    <citation type="journal article" date="2015" name="BMC Genomics">
        <title>Transcriptome analysis of thermophilic methylotrophic Bacillus methanolicus MGA3 using RNA-sequencing provides detailed insights into its previously uncharted transcriptional landscape.</title>
        <authorList>
            <person name="Irla M."/>
            <person name="Neshat A."/>
            <person name="Brautaset T."/>
            <person name="Ruckert C."/>
            <person name="Kalinowski J."/>
            <person name="Wendisch V.F."/>
        </authorList>
    </citation>
    <scope>NUCLEOTIDE SEQUENCE [LARGE SCALE GENOMIC DNA]</scope>
    <source>
        <strain evidence="2">MGA3 / ATCC 53907</strain>
    </source>
</reference>
<evidence type="ECO:0000313" key="1">
    <source>
        <dbReference type="EMBL" id="AIE59771.1"/>
    </source>
</evidence>
<organism evidence="1 2">
    <name type="scientific">Bacillus methanolicus (strain MGA3 / ATCC 53907)</name>
    <dbReference type="NCBI Taxonomy" id="796606"/>
    <lineage>
        <taxon>Bacteria</taxon>
        <taxon>Bacillati</taxon>
        <taxon>Bacillota</taxon>
        <taxon>Bacilli</taxon>
        <taxon>Bacillales</taxon>
        <taxon>Bacillaceae</taxon>
        <taxon>Bacillus</taxon>
    </lineage>
</organism>
<sequence>MRTYTLYLIEDEFAFHYFGRERMFYQLFKEYECSIGNLRTILEMQINYITKPIPKLRLQQLIHQKLNKNKDFHIEEGVYYIKKGSSGSWARLEVNDRFLKLDSKGSYDAETEFFEVLRKCESSFLAVDLDHHKYGWLKPIKERKSV</sequence>